<dbReference type="InterPro" id="IPR000774">
    <property type="entry name" value="PPIase_FKBP_N"/>
</dbReference>
<evidence type="ECO:0000256" key="5">
    <source>
        <dbReference type="PROSITE-ProRule" id="PRU00277"/>
    </source>
</evidence>
<dbReference type="PROSITE" id="PS50059">
    <property type="entry name" value="FKBP_PPIASE"/>
    <property type="match status" value="1"/>
</dbReference>
<name>A0A1I2SMD6_9GAMM</name>
<evidence type="ECO:0000313" key="9">
    <source>
        <dbReference type="Proteomes" id="UP000198623"/>
    </source>
</evidence>
<dbReference type="Pfam" id="PF00254">
    <property type="entry name" value="FKBP_C"/>
    <property type="match status" value="1"/>
</dbReference>
<dbReference type="PANTHER" id="PTHR43811">
    <property type="entry name" value="FKBP-TYPE PEPTIDYL-PROLYL CIS-TRANS ISOMERASE FKPA"/>
    <property type="match status" value="1"/>
</dbReference>
<organism evidence="8 9">
    <name type="scientific">Neptunomonas qingdaonensis</name>
    <dbReference type="NCBI Taxonomy" id="1045558"/>
    <lineage>
        <taxon>Bacteria</taxon>
        <taxon>Pseudomonadati</taxon>
        <taxon>Pseudomonadota</taxon>
        <taxon>Gammaproteobacteria</taxon>
        <taxon>Oceanospirillales</taxon>
        <taxon>Oceanospirillaceae</taxon>
        <taxon>Neptunomonas</taxon>
    </lineage>
</organism>
<keyword evidence="9" id="KW-1185">Reference proteome</keyword>
<sequence>MFSVEALQASVNEFHLKSFIQFTDVRLQMKLLFIPLLLICGLLLGGCGEDPEKEAFRQQLMEKALNDETNEAGITFLAENAKRDGVVELPSGLQYRILNTGTGVHPTYQHSVVVNYEGTRVDGGIFDSSYQRGKPSTFPLKRVIKGWQEALLKMKVGDVWMLYIPAKLAYGATSPSNEIPANSTLVFKVELLAVQEDKGTENE</sequence>
<dbReference type="Pfam" id="PF01346">
    <property type="entry name" value="FKBP_N"/>
    <property type="match status" value="1"/>
</dbReference>
<dbReference type="Proteomes" id="UP000198623">
    <property type="component" value="Unassembled WGS sequence"/>
</dbReference>
<evidence type="ECO:0000313" key="8">
    <source>
        <dbReference type="EMBL" id="SFG54045.1"/>
    </source>
</evidence>
<dbReference type="InterPro" id="IPR046357">
    <property type="entry name" value="PPIase_dom_sf"/>
</dbReference>
<dbReference type="Gene3D" id="3.10.50.40">
    <property type="match status" value="1"/>
</dbReference>
<evidence type="ECO:0000256" key="3">
    <source>
        <dbReference type="ARBA" id="ARBA00023110"/>
    </source>
</evidence>
<dbReference type="SUPFAM" id="SSF54534">
    <property type="entry name" value="FKBP-like"/>
    <property type="match status" value="1"/>
</dbReference>
<keyword evidence="3 5" id="KW-0697">Rotamase</keyword>
<accession>A0A1I2SMD6</accession>
<dbReference type="PANTHER" id="PTHR43811:SF19">
    <property type="entry name" value="39 KDA FK506-BINDING NUCLEAR PROTEIN"/>
    <property type="match status" value="1"/>
</dbReference>
<dbReference type="STRING" id="1045558.SAMN05216175_10888"/>
<dbReference type="InterPro" id="IPR001179">
    <property type="entry name" value="PPIase_FKBP_dom"/>
</dbReference>
<dbReference type="AlphaFoldDB" id="A0A1I2SMD6"/>
<proteinExistence type="inferred from homology"/>
<dbReference type="EC" id="5.2.1.8" evidence="6"/>
<dbReference type="GO" id="GO:0006457">
    <property type="term" value="P:protein folding"/>
    <property type="evidence" value="ECO:0007669"/>
    <property type="project" value="InterPro"/>
</dbReference>
<feature type="domain" description="PPIase FKBP-type" evidence="7">
    <location>
        <begin position="109"/>
        <end position="195"/>
    </location>
</feature>
<evidence type="ECO:0000256" key="6">
    <source>
        <dbReference type="RuleBase" id="RU003915"/>
    </source>
</evidence>
<dbReference type="GO" id="GO:0003755">
    <property type="term" value="F:peptidyl-prolyl cis-trans isomerase activity"/>
    <property type="evidence" value="ECO:0007669"/>
    <property type="project" value="UniProtKB-UniRule"/>
</dbReference>
<evidence type="ECO:0000259" key="7">
    <source>
        <dbReference type="PROSITE" id="PS50059"/>
    </source>
</evidence>
<dbReference type="EMBL" id="FOOU01000008">
    <property type="protein sequence ID" value="SFG54045.1"/>
    <property type="molecule type" value="Genomic_DNA"/>
</dbReference>
<gene>
    <name evidence="8" type="ORF">SAMN05216175_10888</name>
</gene>
<evidence type="ECO:0000256" key="4">
    <source>
        <dbReference type="ARBA" id="ARBA00023235"/>
    </source>
</evidence>
<comment type="catalytic activity">
    <reaction evidence="1 5 6">
        <text>[protein]-peptidylproline (omega=180) = [protein]-peptidylproline (omega=0)</text>
        <dbReference type="Rhea" id="RHEA:16237"/>
        <dbReference type="Rhea" id="RHEA-COMP:10747"/>
        <dbReference type="Rhea" id="RHEA-COMP:10748"/>
        <dbReference type="ChEBI" id="CHEBI:83833"/>
        <dbReference type="ChEBI" id="CHEBI:83834"/>
        <dbReference type="EC" id="5.2.1.8"/>
    </reaction>
</comment>
<reference evidence="9" key="1">
    <citation type="submission" date="2016-10" db="EMBL/GenBank/DDBJ databases">
        <authorList>
            <person name="Varghese N."/>
            <person name="Submissions S."/>
        </authorList>
    </citation>
    <scope>NUCLEOTIDE SEQUENCE [LARGE SCALE GENOMIC DNA]</scope>
    <source>
        <strain evidence="9">CGMCC 1.10971</strain>
    </source>
</reference>
<keyword evidence="4 5" id="KW-0413">Isomerase</keyword>
<comment type="similarity">
    <text evidence="2 6">Belongs to the FKBP-type PPIase family.</text>
</comment>
<protein>
    <recommendedName>
        <fullName evidence="6">Peptidyl-prolyl cis-trans isomerase</fullName>
        <ecNumber evidence="6">5.2.1.8</ecNumber>
    </recommendedName>
</protein>
<evidence type="ECO:0000256" key="2">
    <source>
        <dbReference type="ARBA" id="ARBA00006577"/>
    </source>
</evidence>
<evidence type="ECO:0000256" key="1">
    <source>
        <dbReference type="ARBA" id="ARBA00000971"/>
    </source>
</evidence>